<evidence type="ECO:0000313" key="15">
    <source>
        <dbReference type="EMBL" id="KYQ90628.1"/>
    </source>
</evidence>
<keyword evidence="9" id="KW-0234">DNA repair</keyword>
<keyword evidence="6" id="KW-0347">Helicase</keyword>
<gene>
    <name evidence="15" type="ORF">DLAC_09257</name>
</gene>
<feature type="region of interest" description="Disordered" evidence="12">
    <location>
        <begin position="196"/>
        <end position="240"/>
    </location>
</feature>
<feature type="compositionally biased region" description="Polar residues" evidence="12">
    <location>
        <begin position="18"/>
        <end position="27"/>
    </location>
</feature>
<dbReference type="FunCoup" id="A0A151Z9J7">
    <property type="interactions" value="13"/>
</dbReference>
<feature type="compositionally biased region" description="Polar residues" evidence="12">
    <location>
        <begin position="504"/>
        <end position="517"/>
    </location>
</feature>
<feature type="compositionally biased region" description="Low complexity" evidence="12">
    <location>
        <begin position="270"/>
        <end position="285"/>
    </location>
</feature>
<feature type="compositionally biased region" description="Acidic residues" evidence="12">
    <location>
        <begin position="383"/>
        <end position="409"/>
    </location>
</feature>
<feature type="compositionally biased region" description="Low complexity" evidence="12">
    <location>
        <begin position="1"/>
        <end position="10"/>
    </location>
</feature>
<dbReference type="InterPro" id="IPR058951">
    <property type="entry name" value="WHD_Rad26_CSB-like"/>
</dbReference>
<evidence type="ECO:0000256" key="9">
    <source>
        <dbReference type="ARBA" id="ARBA00023204"/>
    </source>
</evidence>
<dbReference type="FunFam" id="3.40.50.10810:FF:000042">
    <property type="entry name" value="SNF2 family helicase-like protein"/>
    <property type="match status" value="1"/>
</dbReference>
<evidence type="ECO:0000256" key="10">
    <source>
        <dbReference type="ARBA" id="ARBA00023242"/>
    </source>
</evidence>
<feature type="domain" description="Helicase ATP-binding" evidence="13">
    <location>
        <begin position="561"/>
        <end position="724"/>
    </location>
</feature>
<evidence type="ECO:0000256" key="5">
    <source>
        <dbReference type="ARBA" id="ARBA00022801"/>
    </source>
</evidence>
<organism evidence="15 16">
    <name type="scientific">Tieghemostelium lacteum</name>
    <name type="common">Slime mold</name>
    <name type="synonym">Dictyostelium lacteum</name>
    <dbReference type="NCBI Taxonomy" id="361077"/>
    <lineage>
        <taxon>Eukaryota</taxon>
        <taxon>Amoebozoa</taxon>
        <taxon>Evosea</taxon>
        <taxon>Eumycetozoa</taxon>
        <taxon>Dictyostelia</taxon>
        <taxon>Dictyosteliales</taxon>
        <taxon>Raperosteliaceae</taxon>
        <taxon>Tieghemostelium</taxon>
    </lineage>
</organism>
<reference evidence="15 16" key="1">
    <citation type="submission" date="2015-12" db="EMBL/GenBank/DDBJ databases">
        <title>Dictyostelia acquired genes for synthesis and detection of signals that induce cell-type specialization by lateral gene transfer from prokaryotes.</title>
        <authorList>
            <person name="Gloeckner G."/>
            <person name="Schaap P."/>
        </authorList>
    </citation>
    <scope>NUCLEOTIDE SEQUENCE [LARGE SCALE GENOMIC DNA]</scope>
    <source>
        <strain evidence="15 16">TK</strain>
    </source>
</reference>
<keyword evidence="16" id="KW-1185">Reference proteome</keyword>
<feature type="region of interest" description="Disordered" evidence="12">
    <location>
        <begin position="1178"/>
        <end position="1204"/>
    </location>
</feature>
<dbReference type="Pfam" id="PF00176">
    <property type="entry name" value="SNF2-rel_dom"/>
    <property type="match status" value="1"/>
</dbReference>
<comment type="caution">
    <text evidence="15">The sequence shown here is derived from an EMBL/GenBank/DDBJ whole genome shotgun (WGS) entry which is preliminary data.</text>
</comment>
<name>A0A151Z9J7_TIELA</name>
<comment type="subcellular location">
    <subcellularLocation>
        <location evidence="1">Nucleus</location>
    </subcellularLocation>
</comment>
<dbReference type="GO" id="GO:0016787">
    <property type="term" value="F:hydrolase activity"/>
    <property type="evidence" value="ECO:0007669"/>
    <property type="project" value="UniProtKB-KW"/>
</dbReference>
<dbReference type="Proteomes" id="UP000076078">
    <property type="component" value="Unassembled WGS sequence"/>
</dbReference>
<dbReference type="OrthoDB" id="413460at2759"/>
<keyword evidence="4" id="KW-0227">DNA damage</keyword>
<dbReference type="InterPro" id="IPR000330">
    <property type="entry name" value="SNF2_N"/>
</dbReference>
<dbReference type="SMART" id="SM00490">
    <property type="entry name" value="HELICc"/>
    <property type="match status" value="1"/>
</dbReference>
<dbReference type="GO" id="GO:0008094">
    <property type="term" value="F:ATP-dependent activity, acting on DNA"/>
    <property type="evidence" value="ECO:0007669"/>
    <property type="project" value="TreeGrafter"/>
</dbReference>
<evidence type="ECO:0000256" key="11">
    <source>
        <dbReference type="SAM" id="Coils"/>
    </source>
</evidence>
<dbReference type="InterPro" id="IPR049730">
    <property type="entry name" value="SNF2/RAD54-like_C"/>
</dbReference>
<evidence type="ECO:0000256" key="12">
    <source>
        <dbReference type="SAM" id="MobiDB-lite"/>
    </source>
</evidence>
<feature type="coiled-coil region" evidence="11">
    <location>
        <begin position="80"/>
        <end position="137"/>
    </location>
</feature>
<keyword evidence="5" id="KW-0378">Hydrolase</keyword>
<accession>A0A151Z9J7</accession>
<dbReference type="PANTHER" id="PTHR45629:SF7">
    <property type="entry name" value="DNA EXCISION REPAIR PROTEIN ERCC-6-RELATED"/>
    <property type="match status" value="1"/>
</dbReference>
<feature type="region of interest" description="Disordered" evidence="12">
    <location>
        <begin position="345"/>
        <end position="421"/>
    </location>
</feature>
<feature type="compositionally biased region" description="Low complexity" evidence="12">
    <location>
        <begin position="1178"/>
        <end position="1190"/>
    </location>
</feature>
<feature type="compositionally biased region" description="Acidic residues" evidence="12">
    <location>
        <begin position="353"/>
        <end position="370"/>
    </location>
</feature>
<feature type="compositionally biased region" description="Acidic residues" evidence="12">
    <location>
        <begin position="1058"/>
        <end position="1068"/>
    </location>
</feature>
<proteinExistence type="inferred from homology"/>
<dbReference type="InParanoid" id="A0A151Z9J7"/>
<dbReference type="InterPro" id="IPR001650">
    <property type="entry name" value="Helicase_C-like"/>
</dbReference>
<dbReference type="SUPFAM" id="SSF52540">
    <property type="entry name" value="P-loop containing nucleoside triphosphate hydrolases"/>
    <property type="match status" value="2"/>
</dbReference>
<keyword evidence="8" id="KW-0238">DNA-binding</keyword>
<dbReference type="CDD" id="cd22254">
    <property type="entry name" value="CSB_WHD"/>
    <property type="match status" value="1"/>
</dbReference>
<evidence type="ECO:0000313" key="16">
    <source>
        <dbReference type="Proteomes" id="UP000076078"/>
    </source>
</evidence>
<comment type="similarity">
    <text evidence="2">Belongs to the SNF2/RAD54 helicase family.</text>
</comment>
<evidence type="ECO:0000259" key="13">
    <source>
        <dbReference type="PROSITE" id="PS51192"/>
    </source>
</evidence>
<keyword evidence="11" id="KW-0175">Coiled coil</keyword>
<dbReference type="GO" id="GO:0006283">
    <property type="term" value="P:transcription-coupled nucleotide-excision repair"/>
    <property type="evidence" value="ECO:0007669"/>
    <property type="project" value="TreeGrafter"/>
</dbReference>
<dbReference type="InterPro" id="IPR050496">
    <property type="entry name" value="SNF2_RAD54_helicase_repair"/>
</dbReference>
<dbReference type="GO" id="GO:0005524">
    <property type="term" value="F:ATP binding"/>
    <property type="evidence" value="ECO:0007669"/>
    <property type="project" value="InterPro"/>
</dbReference>
<feature type="region of interest" description="Disordered" evidence="12">
    <location>
        <begin position="270"/>
        <end position="296"/>
    </location>
</feature>
<feature type="compositionally biased region" description="Low complexity" evidence="12">
    <location>
        <begin position="206"/>
        <end position="222"/>
    </location>
</feature>
<protein>
    <submittedName>
        <fullName evidence="15">SNF2-related domain-containing protein</fullName>
    </submittedName>
</protein>
<evidence type="ECO:0000256" key="2">
    <source>
        <dbReference type="ARBA" id="ARBA00007025"/>
    </source>
</evidence>
<evidence type="ECO:0000256" key="3">
    <source>
        <dbReference type="ARBA" id="ARBA00022741"/>
    </source>
</evidence>
<dbReference type="InterPro" id="IPR027417">
    <property type="entry name" value="P-loop_NTPase"/>
</dbReference>
<dbReference type="GO" id="GO:0005634">
    <property type="term" value="C:nucleus"/>
    <property type="evidence" value="ECO:0007669"/>
    <property type="project" value="TreeGrafter"/>
</dbReference>
<dbReference type="Pfam" id="PF00271">
    <property type="entry name" value="Helicase_C"/>
    <property type="match status" value="1"/>
</dbReference>
<dbReference type="Pfam" id="PF25875">
    <property type="entry name" value="WHD_Rad26_CSB"/>
    <property type="match status" value="1"/>
</dbReference>
<dbReference type="PROSITE" id="PS51194">
    <property type="entry name" value="HELICASE_CTER"/>
    <property type="match status" value="1"/>
</dbReference>
<evidence type="ECO:0000259" key="14">
    <source>
        <dbReference type="PROSITE" id="PS51194"/>
    </source>
</evidence>
<feature type="region of interest" description="Disordered" evidence="12">
    <location>
        <begin position="1053"/>
        <end position="1093"/>
    </location>
</feature>
<evidence type="ECO:0000256" key="7">
    <source>
        <dbReference type="ARBA" id="ARBA00022840"/>
    </source>
</evidence>
<dbReference type="SMART" id="SM00487">
    <property type="entry name" value="DEXDc"/>
    <property type="match status" value="1"/>
</dbReference>
<dbReference type="OMA" id="FEYQVTC"/>
<dbReference type="Gene3D" id="3.40.50.10810">
    <property type="entry name" value="Tandem AAA-ATPase domain"/>
    <property type="match status" value="1"/>
</dbReference>
<dbReference type="InterPro" id="IPR038718">
    <property type="entry name" value="SNF2-like_sf"/>
</dbReference>
<dbReference type="EMBL" id="LODT01000037">
    <property type="protein sequence ID" value="KYQ90628.1"/>
    <property type="molecule type" value="Genomic_DNA"/>
</dbReference>
<feature type="compositionally biased region" description="Basic residues" evidence="12">
    <location>
        <begin position="1072"/>
        <end position="1081"/>
    </location>
</feature>
<evidence type="ECO:0000256" key="8">
    <source>
        <dbReference type="ARBA" id="ARBA00023125"/>
    </source>
</evidence>
<sequence length="1325" mass="152043">MNNNNNNNNNKPGFLRNPNKSSTPFKHNTNNFNYYNNNNNINNRQQNGFNNNTMSNLNKLGVHTYSSSDVENKVISKIDREMKENEIKDLEKKVQAYDKEILSLQKFIEGNDDNDLNELLEEEQNRLNNENLDSSNSSSSRDTSTKDVLNSLKVIIALKKKKLSETTKERDAIVALITNIKEELRVSRENRQNFLNSLKGKPANGSLSSQTSTSKPSQSSPSFLDMALGFGGNSQPQETERERLIRTGKITPFADLPKPRQAILLDSVAANKPPTPTAKTTTTTTSRSNDVKKGNRFDQKFKVIKKKLTVREKKRQLKMTQYTRPRVLKPRKVSFYDDLEDHDDQIDLSQNNDEPEQQQEENDDDEPIEIESDKEIQKTINVAEDEEMEDDSGDDYISEEDEEEEEEKSDQEMTDKNKKRKRVSIDVHKENWTDDGDERVYLRRFMAWRRKFLLLKNKKQSLNKELSELDKISREINKDTQSDEIDEDELDDEKLKEQNALIEDSNSNNNIDETSNSNDDEDVDINDEIGDDLELSGGLKIPFEIYSKLFEYQVTGVKWLWELHQQEAGGIVGDEMGLGKTIQIVSFLASLHYSKMLGGPALIVAPATLLSNWVKEFHKWWPAFRVGLYHSSGNNRNEIVDVISDRGHILLTTYESIRINQDILLDHHWEYIVLDEGHKIKNPDAEITLSCKQFQTCHRLILSGSPIQNKLTELWSLFDFVFPGKLGTLPIFQSQFSTPIGQGAYSNSSILQVQTAYKCAVALRDLISPYMLRRVKSDVLKSLPSKNEQVLMCPLTESQEKLYLEFLESNDVQSVLEGKRNLLYGIDVLKKICNHPDILHINPDDEDHPEDYGNMERSAKLKVVQQILPMWKKQNDKVLLFCQTRQMLDIIEDFIRKETKFQYRRMDGTTSVKNRQTLVEEFNLDPDIFIFLLTTKVGGLGLNLTGANRVILFDPDWNPSTDAQARERVYRIGQKKMVTIYRLVTLGTIEEKIYHRQIYKQFLTNKILKDPRQKRFFKTRHFKDLFSYTKQNNKASSETGDYFHESKSEILPEHLNSENEDDDDDGDDNPSKRKKLKRTHQKNGNGKDSLLDEKHEEDDSFILKKLFEKEGLKSALKHDTIMEQAGTENVQVEKEAEKIAERAVSTLKKSREFIEKQNQGTLTWTGKYGYSGVPSIVNSSNENTSTPTPSKGRFGNKSKMGSSVQTGIGTQSMIPIGVDTPNNVMQNKSTTSNEASSSNILSQLTNEEEELAKSMFGVNPNEIIELIFNFFISKGGSVTTQAIVNNFKLDLSEEQTPLFRSLLKSIAEFNKPTKRWHLKTEFLLK</sequence>
<dbReference type="CDD" id="cd18000">
    <property type="entry name" value="DEXHc_ERCC6"/>
    <property type="match status" value="1"/>
</dbReference>
<dbReference type="Gene3D" id="3.40.50.300">
    <property type="entry name" value="P-loop containing nucleotide triphosphate hydrolases"/>
    <property type="match status" value="1"/>
</dbReference>
<evidence type="ECO:0000256" key="1">
    <source>
        <dbReference type="ARBA" id="ARBA00004123"/>
    </source>
</evidence>
<keyword evidence="3" id="KW-0547">Nucleotide-binding</keyword>
<dbReference type="PROSITE" id="PS51192">
    <property type="entry name" value="HELICASE_ATP_BIND_1"/>
    <property type="match status" value="1"/>
</dbReference>
<evidence type="ECO:0000256" key="6">
    <source>
        <dbReference type="ARBA" id="ARBA00022806"/>
    </source>
</evidence>
<dbReference type="InterPro" id="IPR014001">
    <property type="entry name" value="Helicase_ATP-bd"/>
</dbReference>
<evidence type="ECO:0000256" key="4">
    <source>
        <dbReference type="ARBA" id="ARBA00022763"/>
    </source>
</evidence>
<feature type="region of interest" description="Disordered" evidence="12">
    <location>
        <begin position="500"/>
        <end position="524"/>
    </location>
</feature>
<dbReference type="PANTHER" id="PTHR45629">
    <property type="entry name" value="SNF2/RAD54 FAMILY MEMBER"/>
    <property type="match status" value="1"/>
</dbReference>
<feature type="domain" description="Helicase C-terminal" evidence="14">
    <location>
        <begin position="863"/>
        <end position="1018"/>
    </location>
</feature>
<feature type="region of interest" description="Disordered" evidence="12">
    <location>
        <begin position="1"/>
        <end position="28"/>
    </location>
</feature>
<dbReference type="CDD" id="cd18793">
    <property type="entry name" value="SF2_C_SNF"/>
    <property type="match status" value="1"/>
</dbReference>
<keyword evidence="7" id="KW-0067">ATP-binding</keyword>
<dbReference type="STRING" id="361077.A0A151Z9J7"/>
<keyword evidence="10" id="KW-0539">Nucleus</keyword>